<name>A0A6B3N9D4_9CYAN</name>
<dbReference type="Pfam" id="PF21117">
    <property type="entry name" value="MRB1590_C"/>
    <property type="match status" value="1"/>
</dbReference>
<dbReference type="AlphaFoldDB" id="A0A6B3N9D4"/>
<dbReference type="Pfam" id="PF09818">
    <property type="entry name" value="ABC_ATPase"/>
    <property type="match status" value="1"/>
</dbReference>
<feature type="domain" description="ATPase of the ABC class C-terminal" evidence="1">
    <location>
        <begin position="169"/>
        <end position="450"/>
    </location>
</feature>
<sequence>MNNQENLRQRLLQLDDSSYKAYKDIKGDYKFPDFTLIIDRVQGDPFASPSQIRVQLPHVVANFPSSLYQNRSREIALRDYLTRQFEQAAREVSSRRGTGNSGLIAITQIGQSVLERSSIVIKDEFIEARLVVGLPARGRRISGYQAAEMLCEELPGLIDKALKYQALDHKQMQWQVETVEDADWLRQQLAQRGLVAFIANGSILPRRSGVDDRPLLEGAVAFQSPTQLQVEFNCPNRGLIKGMGIPVGVSLIVGGGYHGKSTLLRAIEVGVYNHIPGDGRELVVTNPAAFKIRAEDGRSIAGVDISPFINQLPQGRSTTNFSTPNASGSTSQAANIIEALEADAQLLLVDEDTAATNFMIRDRRMQQLIAKDKEPITPFIDKVRQLYTDYGVSTILVMGGSGDYFDVADSVIAMENFQPKDLTEKAREIAQQYRIERTPEGGKHFGNITPRIPIAESIDPSRGKREVKLKVRNVDQVVFGNEDIDLSAVEQIVEPGQLRAISSAIVYAKKQYINEHNTIPEILERVMGDIELLGLDILTSFPEGNLVKFRRFEFAAALNRLRTLKVR</sequence>
<dbReference type="InterPro" id="IPR046833">
    <property type="entry name" value="ABC_N"/>
</dbReference>
<feature type="domain" description="ATPase of the ABC class N-terminal" evidence="2">
    <location>
        <begin position="5"/>
        <end position="164"/>
    </location>
</feature>
<evidence type="ECO:0000259" key="1">
    <source>
        <dbReference type="Pfam" id="PF09818"/>
    </source>
</evidence>
<comment type="caution">
    <text evidence="4">The sequence shown here is derived from an EMBL/GenBank/DDBJ whole genome shotgun (WGS) entry which is preliminary data.</text>
</comment>
<dbReference type="InterPro" id="IPR019195">
    <property type="entry name" value="ABC_ATPase_put"/>
</dbReference>
<accession>A0A6B3N9D4</accession>
<dbReference type="PANTHER" id="PTHR38149:SF1">
    <property type="entry name" value="ATPASE"/>
    <property type="match status" value="1"/>
</dbReference>
<dbReference type="EMBL" id="JAAHFQ010000184">
    <property type="protein sequence ID" value="NER28210.1"/>
    <property type="molecule type" value="Genomic_DNA"/>
</dbReference>
<dbReference type="InterPro" id="IPR049069">
    <property type="entry name" value="MRB1590-like_C"/>
</dbReference>
<evidence type="ECO:0000313" key="4">
    <source>
        <dbReference type="EMBL" id="NER28210.1"/>
    </source>
</evidence>
<dbReference type="PANTHER" id="PTHR38149">
    <property type="entry name" value="ATPASE"/>
    <property type="match status" value="1"/>
</dbReference>
<dbReference type="InterPro" id="IPR046834">
    <property type="entry name" value="ABC_ATPase_C"/>
</dbReference>
<reference evidence="4" key="1">
    <citation type="submission" date="2019-11" db="EMBL/GenBank/DDBJ databases">
        <title>Genomic insights into an expanded diversity of filamentous marine cyanobacteria reveals the extraordinary biosynthetic potential of Moorea and Okeania.</title>
        <authorList>
            <person name="Ferreira Leao T."/>
            <person name="Wang M."/>
            <person name="Moss N."/>
            <person name="Da Silva R."/>
            <person name="Sanders J."/>
            <person name="Nurk S."/>
            <person name="Gurevich A."/>
            <person name="Humphrey G."/>
            <person name="Reher R."/>
            <person name="Zhu Q."/>
            <person name="Belda-Ferre P."/>
            <person name="Glukhov E."/>
            <person name="Rex R."/>
            <person name="Dorrestein P.C."/>
            <person name="Knight R."/>
            <person name="Pevzner P."/>
            <person name="Gerwick W.H."/>
            <person name="Gerwick L."/>
        </authorList>
    </citation>
    <scope>NUCLEOTIDE SEQUENCE</scope>
    <source>
        <strain evidence="4">SIO1C4</strain>
    </source>
</reference>
<evidence type="ECO:0000259" key="3">
    <source>
        <dbReference type="Pfam" id="PF21117"/>
    </source>
</evidence>
<protein>
    <submittedName>
        <fullName evidence="4">ABC-ATPase domain-containing protein</fullName>
    </submittedName>
</protein>
<gene>
    <name evidence="4" type="ORF">F6J89_11400</name>
</gene>
<organism evidence="4">
    <name type="scientific">Symploca sp. SIO1C4</name>
    <dbReference type="NCBI Taxonomy" id="2607765"/>
    <lineage>
        <taxon>Bacteria</taxon>
        <taxon>Bacillati</taxon>
        <taxon>Cyanobacteriota</taxon>
        <taxon>Cyanophyceae</taxon>
        <taxon>Coleofasciculales</taxon>
        <taxon>Coleofasciculaceae</taxon>
        <taxon>Symploca</taxon>
    </lineage>
</organism>
<feature type="domain" description="MRB1590-like C-terminal" evidence="3">
    <location>
        <begin position="468"/>
        <end position="567"/>
    </location>
</feature>
<proteinExistence type="predicted"/>
<evidence type="ECO:0000259" key="2">
    <source>
        <dbReference type="Pfam" id="PF20446"/>
    </source>
</evidence>
<dbReference type="SUPFAM" id="SSF52540">
    <property type="entry name" value="P-loop containing nucleoside triphosphate hydrolases"/>
    <property type="match status" value="1"/>
</dbReference>
<dbReference type="InterPro" id="IPR027417">
    <property type="entry name" value="P-loop_NTPase"/>
</dbReference>
<dbReference type="Pfam" id="PF20446">
    <property type="entry name" value="ABC_N"/>
    <property type="match status" value="1"/>
</dbReference>